<protein>
    <submittedName>
        <fullName evidence="1">Uncharacterized protein</fullName>
    </submittedName>
</protein>
<comment type="caution">
    <text evidence="1">The sequence shown here is derived from an EMBL/GenBank/DDBJ whole genome shotgun (WGS) entry which is preliminary data.</text>
</comment>
<evidence type="ECO:0000313" key="2">
    <source>
        <dbReference type="Proteomes" id="UP001161325"/>
    </source>
</evidence>
<evidence type="ECO:0000313" key="1">
    <source>
        <dbReference type="EMBL" id="GLC25052.1"/>
    </source>
</evidence>
<organism evidence="1 2">
    <name type="scientific">Roseisolibacter agri</name>
    <dbReference type="NCBI Taxonomy" id="2014610"/>
    <lineage>
        <taxon>Bacteria</taxon>
        <taxon>Pseudomonadati</taxon>
        <taxon>Gemmatimonadota</taxon>
        <taxon>Gemmatimonadia</taxon>
        <taxon>Gemmatimonadales</taxon>
        <taxon>Gemmatimonadaceae</taxon>
        <taxon>Roseisolibacter</taxon>
    </lineage>
</organism>
<proteinExistence type="predicted"/>
<gene>
    <name evidence="1" type="ORF">rosag_15650</name>
</gene>
<sequence>MPRALNAADVEQLRHVAQDADGIPLSDEDLAFLASAEQDTLRIDDDGAVFVAGIGGVRHYPMHRVRAAIADARATWARTNFGARYAERPPVA</sequence>
<dbReference type="EMBL" id="BRXS01000002">
    <property type="protein sequence ID" value="GLC25052.1"/>
    <property type="molecule type" value="Genomic_DNA"/>
</dbReference>
<dbReference type="Proteomes" id="UP001161325">
    <property type="component" value="Unassembled WGS sequence"/>
</dbReference>
<dbReference type="AlphaFoldDB" id="A0AA37Q7B0"/>
<accession>A0AA37Q7B0</accession>
<reference evidence="1" key="1">
    <citation type="submission" date="2022-08" db="EMBL/GenBank/DDBJ databases">
        <title>Draft genome sequencing of Roseisolibacter agri AW1220.</title>
        <authorList>
            <person name="Tobiishi Y."/>
            <person name="Tonouchi A."/>
        </authorList>
    </citation>
    <scope>NUCLEOTIDE SEQUENCE</scope>
    <source>
        <strain evidence="1">AW1220</strain>
    </source>
</reference>
<name>A0AA37Q7B0_9BACT</name>
<keyword evidence="2" id="KW-1185">Reference proteome</keyword>